<sequence>MIASCSTDLIHPSGPLAAAGAAANPDANLPFPPAGSSMTRSAFWLIPVLPLVLLSGCAQQRIANEDELGNKAALKAESFIGDARNALDDAEEAYSRAQAEDLEFFTPLHWQQINDAIRTARKEDVAGHDQATITASALVTTLLNNAMGFKDKISDRLASLLTQRQVLLDIRADKVLAKEFAKQDNRIRELASLLEAGKEKDINAEISDILSDMTTLERDTMLELHWRPAKKTLEKAEDEGVDDFAPETFKAASNLAKKTFDTISAQYIKRDECARIGHEALRAAQHALYIGRESEKIVNLDPDDAEQAALRFEDFLKQIGDALGAENLRYMALQDQTLALTQKAREMRNQLQKQIAADPERAAAAALEADMKKAENATATPKVDNTPDETIEINSISNPVEAGKAE</sequence>
<accession>A0A9X3ER61</accession>
<organism evidence="2 3">
    <name type="scientific">Parathalassolituus penaei</name>
    <dbReference type="NCBI Taxonomy" id="2997323"/>
    <lineage>
        <taxon>Bacteria</taxon>
        <taxon>Pseudomonadati</taxon>
        <taxon>Pseudomonadota</taxon>
        <taxon>Gammaproteobacteria</taxon>
        <taxon>Oceanospirillales</taxon>
        <taxon>Oceanospirillaceae</taxon>
        <taxon>Parathalassolituus</taxon>
    </lineage>
</organism>
<name>A0A9X3ER61_9GAMM</name>
<evidence type="ECO:0000256" key="1">
    <source>
        <dbReference type="SAM" id="MobiDB-lite"/>
    </source>
</evidence>
<dbReference type="AlphaFoldDB" id="A0A9X3ER61"/>
<proteinExistence type="predicted"/>
<dbReference type="EMBL" id="JAPNOA010000059">
    <property type="protein sequence ID" value="MCY0967378.1"/>
    <property type="molecule type" value="Genomic_DNA"/>
</dbReference>
<dbReference type="RefSeq" id="WP_283175577.1">
    <property type="nucleotide sequence ID" value="NZ_JAPNOA010000059.1"/>
</dbReference>
<feature type="region of interest" description="Disordered" evidence="1">
    <location>
        <begin position="372"/>
        <end position="406"/>
    </location>
</feature>
<evidence type="ECO:0000313" key="3">
    <source>
        <dbReference type="Proteomes" id="UP001150830"/>
    </source>
</evidence>
<protein>
    <submittedName>
        <fullName evidence="2">Uncharacterized protein</fullName>
    </submittedName>
</protein>
<keyword evidence="3" id="KW-1185">Reference proteome</keyword>
<gene>
    <name evidence="2" type="ORF">OUO13_19535</name>
</gene>
<comment type="caution">
    <text evidence="2">The sequence shown here is derived from an EMBL/GenBank/DDBJ whole genome shotgun (WGS) entry which is preliminary data.</text>
</comment>
<evidence type="ECO:0000313" key="2">
    <source>
        <dbReference type="EMBL" id="MCY0967378.1"/>
    </source>
</evidence>
<dbReference type="Proteomes" id="UP001150830">
    <property type="component" value="Unassembled WGS sequence"/>
</dbReference>
<reference evidence="2" key="1">
    <citation type="submission" date="2022-11" db="EMBL/GenBank/DDBJ databases">
        <title>Parathalassolutuus dongxingensis gen. nov., sp. nov., a novel member of family Oceanospirillaceae isolated from a coastal shrimp pond in Guangxi, China.</title>
        <authorList>
            <person name="Chen H."/>
        </authorList>
    </citation>
    <scope>NUCLEOTIDE SEQUENCE</scope>
    <source>
        <strain evidence="2">G-43</strain>
    </source>
</reference>